<evidence type="ECO:0008006" key="9">
    <source>
        <dbReference type="Google" id="ProtNLM"/>
    </source>
</evidence>
<dbReference type="InterPro" id="IPR000433">
    <property type="entry name" value="Znf_ZZ"/>
</dbReference>
<evidence type="ECO:0000256" key="3">
    <source>
        <dbReference type="ARBA" id="ARBA00022833"/>
    </source>
</evidence>
<feature type="domain" description="SANT" evidence="7">
    <location>
        <begin position="73"/>
        <end position="125"/>
    </location>
</feature>
<feature type="domain" description="SWIRM" evidence="6">
    <location>
        <begin position="368"/>
        <end position="457"/>
    </location>
</feature>
<keyword evidence="1" id="KW-0479">Metal-binding</keyword>
<dbReference type="FunFam" id="1.10.10.10:FF:000087">
    <property type="entry name" value="Transcriptional adapter 2"/>
    <property type="match status" value="1"/>
</dbReference>
<dbReference type="SUPFAM" id="SSF46689">
    <property type="entry name" value="Homeodomain-like"/>
    <property type="match status" value="2"/>
</dbReference>
<dbReference type="PANTHER" id="PTHR12374:SF20">
    <property type="entry name" value="TRANSCRIPTIONAL ADAPTER 2-ALPHA"/>
    <property type="match status" value="1"/>
</dbReference>
<dbReference type="InterPro" id="IPR055141">
    <property type="entry name" value="TADA2A_B-like_dom"/>
</dbReference>
<keyword evidence="4" id="KW-0539">Nucleus</keyword>
<protein>
    <recommendedName>
        <fullName evidence="9">Transcriptional adapter</fullName>
    </recommendedName>
</protein>
<gene>
    <name evidence="8" type="primary">ORF103849</name>
</gene>
<dbReference type="Pfam" id="PF25299">
    <property type="entry name" value="ZZ_ADA2"/>
    <property type="match status" value="1"/>
</dbReference>
<dbReference type="GO" id="GO:0006357">
    <property type="term" value="P:regulation of transcription by RNA polymerase II"/>
    <property type="evidence" value="ECO:0007669"/>
    <property type="project" value="TreeGrafter"/>
</dbReference>
<dbReference type="Gene3D" id="1.10.10.10">
    <property type="entry name" value="Winged helix-like DNA-binding domain superfamily/Winged helix DNA-binding domain"/>
    <property type="match status" value="1"/>
</dbReference>
<evidence type="ECO:0000259" key="5">
    <source>
        <dbReference type="PROSITE" id="PS50090"/>
    </source>
</evidence>
<dbReference type="Pfam" id="PF00249">
    <property type="entry name" value="Myb_DNA-binding"/>
    <property type="match status" value="1"/>
</dbReference>
<dbReference type="GO" id="GO:0006338">
    <property type="term" value="P:chromatin remodeling"/>
    <property type="evidence" value="ECO:0007669"/>
    <property type="project" value="TreeGrafter"/>
</dbReference>
<dbReference type="InterPro" id="IPR036388">
    <property type="entry name" value="WH-like_DNA-bd_sf"/>
</dbReference>
<dbReference type="Pfam" id="PF22941">
    <property type="entry name" value="TADA2A-like_3rd"/>
    <property type="match status" value="1"/>
</dbReference>
<dbReference type="InterPro" id="IPR001005">
    <property type="entry name" value="SANT/Myb"/>
</dbReference>
<keyword evidence="3" id="KW-0862">Zinc</keyword>
<dbReference type="InterPro" id="IPR007526">
    <property type="entry name" value="SWIRM"/>
</dbReference>
<sequence length="457" mass="53418">MSAASVSSLSEEEFENFGSKCRACSATLEQPWICCVQCRPYQHICARCFSFGVEFDQHESDHPYMVMRYSFPLYEASWTAAEEIRLLESIQEYGIGNWSAVSGRMRVKGADDCERHYFKYYVENPQPPLPEFDDPEIFDKGAPVVFKLSDNPPRPPEGSTLSVEMAGYSAARGDFNVEFDNFIELDLCHMTFTDEEEEAVDDDDEDDGGDMLYRELKLSALDVYRNCLMERQRRKKIVREYGLINVRKWYGMLKRRYEHSISLDFMRPFMHLFPPVTFDKYMESLHYEKQLKSEILRLQEFRRNGLTRLRLVKTYYQMKQRRDHIKSQRHLFTDVLNHVKDEQSYFSWLAKQAMVDGSSKNSLASIPFQSRKAIPRLKIDGLPGYEKLSEAEREMCSEVRLVPQAYLEFARILTSECAKQGSLRLAQARSLIKIDVNKTRKLYDFLIKEGNISKDPL</sequence>
<evidence type="ECO:0000259" key="6">
    <source>
        <dbReference type="PROSITE" id="PS50934"/>
    </source>
</evidence>
<dbReference type="PROSITE" id="PS50934">
    <property type="entry name" value="SWIRM"/>
    <property type="match status" value="1"/>
</dbReference>
<evidence type="ECO:0000256" key="4">
    <source>
        <dbReference type="ARBA" id="ARBA00023242"/>
    </source>
</evidence>
<organism evidence="8">
    <name type="scientific">Arion vulgaris</name>
    <dbReference type="NCBI Taxonomy" id="1028688"/>
    <lineage>
        <taxon>Eukaryota</taxon>
        <taxon>Metazoa</taxon>
        <taxon>Spiralia</taxon>
        <taxon>Lophotrochozoa</taxon>
        <taxon>Mollusca</taxon>
        <taxon>Gastropoda</taxon>
        <taxon>Heterobranchia</taxon>
        <taxon>Euthyneura</taxon>
        <taxon>Panpulmonata</taxon>
        <taxon>Eupulmonata</taxon>
        <taxon>Stylommatophora</taxon>
        <taxon>Helicina</taxon>
        <taxon>Arionoidea</taxon>
        <taxon>Arionidae</taxon>
        <taxon>Arion</taxon>
    </lineage>
</organism>
<dbReference type="GO" id="GO:0140672">
    <property type="term" value="C:ATAC complex"/>
    <property type="evidence" value="ECO:0007669"/>
    <property type="project" value="UniProtKB-ARBA"/>
</dbReference>
<dbReference type="EMBL" id="HACG01030417">
    <property type="protein sequence ID" value="CEK77282.1"/>
    <property type="molecule type" value="Transcribed_RNA"/>
</dbReference>
<dbReference type="GO" id="GO:0005634">
    <property type="term" value="C:nucleus"/>
    <property type="evidence" value="ECO:0007669"/>
    <property type="project" value="TreeGrafter"/>
</dbReference>
<evidence type="ECO:0000256" key="2">
    <source>
        <dbReference type="ARBA" id="ARBA00022771"/>
    </source>
</evidence>
<dbReference type="AlphaFoldDB" id="A0A0B7A9D5"/>
<feature type="domain" description="Myb-like" evidence="5">
    <location>
        <begin position="75"/>
        <end position="121"/>
    </location>
</feature>
<name>A0A0B7A9D5_9EUPU</name>
<accession>A0A0B7A9D5</accession>
<dbReference type="GO" id="GO:0003713">
    <property type="term" value="F:transcription coactivator activity"/>
    <property type="evidence" value="ECO:0007669"/>
    <property type="project" value="TreeGrafter"/>
</dbReference>
<dbReference type="InterPro" id="IPR009057">
    <property type="entry name" value="Homeodomain-like_sf"/>
</dbReference>
<dbReference type="PROSITE" id="PS51293">
    <property type="entry name" value="SANT"/>
    <property type="match status" value="1"/>
</dbReference>
<reference evidence="8" key="1">
    <citation type="submission" date="2014-12" db="EMBL/GenBank/DDBJ databases">
        <title>Insight into the proteome of Arion vulgaris.</title>
        <authorList>
            <person name="Aradska J."/>
            <person name="Bulat T."/>
            <person name="Smidak R."/>
            <person name="Sarate P."/>
            <person name="Gangsoo J."/>
            <person name="Sialana F."/>
            <person name="Bilban M."/>
            <person name="Lubec G."/>
        </authorList>
    </citation>
    <scope>NUCLEOTIDE SEQUENCE</scope>
    <source>
        <tissue evidence="8">Skin</tissue>
    </source>
</reference>
<evidence type="ECO:0000259" key="7">
    <source>
        <dbReference type="PROSITE" id="PS51293"/>
    </source>
</evidence>
<evidence type="ECO:0000256" key="1">
    <source>
        <dbReference type="ARBA" id="ARBA00022723"/>
    </source>
</evidence>
<dbReference type="Gene3D" id="1.10.10.60">
    <property type="entry name" value="Homeodomain-like"/>
    <property type="match status" value="1"/>
</dbReference>
<dbReference type="GO" id="GO:0008270">
    <property type="term" value="F:zinc ion binding"/>
    <property type="evidence" value="ECO:0007669"/>
    <property type="project" value="UniProtKB-KW"/>
</dbReference>
<keyword evidence="2" id="KW-0863">Zinc-finger</keyword>
<dbReference type="Pfam" id="PF04433">
    <property type="entry name" value="SWIRM"/>
    <property type="match status" value="1"/>
</dbReference>
<dbReference type="GO" id="GO:0003682">
    <property type="term" value="F:chromatin binding"/>
    <property type="evidence" value="ECO:0007669"/>
    <property type="project" value="TreeGrafter"/>
</dbReference>
<dbReference type="PROSITE" id="PS50090">
    <property type="entry name" value="MYB_LIKE"/>
    <property type="match status" value="1"/>
</dbReference>
<proteinExistence type="predicted"/>
<dbReference type="SMART" id="SM00717">
    <property type="entry name" value="SANT"/>
    <property type="match status" value="1"/>
</dbReference>
<dbReference type="CDD" id="cd00167">
    <property type="entry name" value="SANT"/>
    <property type="match status" value="1"/>
</dbReference>
<dbReference type="PANTHER" id="PTHR12374">
    <property type="entry name" value="TRANSCRIPTIONAL ADAPTOR 2 ADA2 -RELATED"/>
    <property type="match status" value="1"/>
</dbReference>
<evidence type="ECO:0000313" key="8">
    <source>
        <dbReference type="EMBL" id="CEK77282.1"/>
    </source>
</evidence>
<dbReference type="InterPro" id="IPR017884">
    <property type="entry name" value="SANT_dom"/>
</dbReference>
<dbReference type="SUPFAM" id="SSF57850">
    <property type="entry name" value="RING/U-box"/>
    <property type="match status" value="1"/>
</dbReference>